<dbReference type="STRING" id="273035.SKUN_00501"/>
<dbReference type="EMBL" id="CP010899">
    <property type="protein sequence ID" value="ALA97402.1"/>
    <property type="molecule type" value="Genomic_DNA"/>
</dbReference>
<sequence>MLISMIVNGKKFVRDLKNDEIIDKKEYYWSEITKLSVKERLELFDIDIFKKNLKLIL</sequence>
<dbReference type="PATRIC" id="fig|273035.7.peg.596"/>
<dbReference type="Proteomes" id="UP000062963">
    <property type="component" value="Chromosome"/>
</dbReference>
<accession>A0A0K2JG60</accession>
<protein>
    <submittedName>
        <fullName evidence="1">Spiroplasmavirus-related protein</fullName>
    </submittedName>
</protein>
<name>A0A0K2JG60_SPIKU</name>
<proteinExistence type="predicted"/>
<keyword evidence="2" id="KW-1185">Reference proteome</keyword>
<gene>
    <name evidence="1" type="ORF">SKUN_00501</name>
</gene>
<dbReference type="KEGG" id="skn:SKUN_00501"/>
<reference evidence="1 2" key="1">
    <citation type="journal article" date="2015" name="Genome Announc.">
        <title>Complete Genome Sequence of Spiroplasma kunkelii Strain CR2-3x, Causal Agent of Corn Stunt Disease in Zea mays L.</title>
        <authorList>
            <person name="Davis R.E."/>
            <person name="Shao J."/>
            <person name="Dally E.L."/>
            <person name="Zhao Y."/>
            <person name="Gasparich G.E."/>
            <person name="Gaynor B.J."/>
            <person name="Athey J.C."/>
            <person name="Harrison N.A."/>
            <person name="Donofrio N."/>
        </authorList>
    </citation>
    <scope>NUCLEOTIDE SEQUENCE [LARGE SCALE GENOMIC DNA]</scope>
    <source>
        <strain evidence="1 2">CR2-3x</strain>
    </source>
</reference>
<organism evidence="1 2">
    <name type="scientific">Spiroplasma kunkelii CR2-3x</name>
    <dbReference type="NCBI Taxonomy" id="273035"/>
    <lineage>
        <taxon>Bacteria</taxon>
        <taxon>Bacillati</taxon>
        <taxon>Mycoplasmatota</taxon>
        <taxon>Mollicutes</taxon>
        <taxon>Entomoplasmatales</taxon>
        <taxon>Spiroplasmataceae</taxon>
        <taxon>Spiroplasma</taxon>
    </lineage>
</organism>
<dbReference type="AlphaFoldDB" id="A0A0K2JG60"/>
<evidence type="ECO:0000313" key="1">
    <source>
        <dbReference type="EMBL" id="ALA97402.1"/>
    </source>
</evidence>
<evidence type="ECO:0000313" key="2">
    <source>
        <dbReference type="Proteomes" id="UP000062963"/>
    </source>
</evidence>